<gene>
    <name evidence="3" type="ORF">NCTC8009_06669</name>
</gene>
<reference evidence="3 4" key="1">
    <citation type="submission" date="2018-06" db="EMBL/GenBank/DDBJ databases">
        <authorList>
            <consortium name="Pathogen Informatics"/>
            <person name="Doyle S."/>
        </authorList>
    </citation>
    <scope>NUCLEOTIDE SEQUENCE [LARGE SCALE GENOMIC DNA]</scope>
    <source>
        <strain evidence="3 4">NCTC8009</strain>
    </source>
</reference>
<feature type="transmembrane region" description="Helical" evidence="1">
    <location>
        <begin position="34"/>
        <end position="50"/>
    </location>
</feature>
<evidence type="ECO:0000313" key="4">
    <source>
        <dbReference type="Proteomes" id="UP000250991"/>
    </source>
</evidence>
<keyword evidence="1" id="KW-0812">Transmembrane</keyword>
<proteinExistence type="predicted"/>
<dbReference type="EMBL" id="UARW01000010">
    <property type="protein sequence ID" value="SQD06083.1"/>
    <property type="molecule type" value="Genomic_DNA"/>
</dbReference>
<dbReference type="Proteomes" id="UP000250991">
    <property type="component" value="Unassembled WGS sequence"/>
</dbReference>
<sequence length="114" mass="11958">MKRAANDKAIAQMLAAKKSGPPAARLGDEIQHKSFLGALAGAVLGAIVTIAEGCLIMAACATGPYALVLVPALMYASYKASDYVEEKQNQLESWINSFCDTDGAINTGSENVKH</sequence>
<evidence type="ECO:0000259" key="2">
    <source>
        <dbReference type="Pfam" id="PF25799"/>
    </source>
</evidence>
<feature type="domain" description="Double-stranded DNA deaminase toxin A prePAAR motif" evidence="2">
    <location>
        <begin position="23"/>
        <end position="69"/>
    </location>
</feature>
<keyword evidence="1" id="KW-0472">Membrane</keyword>
<keyword evidence="1" id="KW-1133">Transmembrane helix</keyword>
<evidence type="ECO:0000256" key="1">
    <source>
        <dbReference type="SAM" id="Phobius"/>
    </source>
</evidence>
<name>A0A2X3KDC1_ECOLX</name>
<feature type="transmembrane region" description="Helical" evidence="1">
    <location>
        <begin position="56"/>
        <end position="78"/>
    </location>
</feature>
<accession>A0A2X3KDC1</accession>
<evidence type="ECO:0000313" key="3">
    <source>
        <dbReference type="EMBL" id="SQD06083.1"/>
    </source>
</evidence>
<dbReference type="InterPro" id="IPR057925">
    <property type="entry name" value="prePAAR_DddA"/>
</dbReference>
<dbReference type="Pfam" id="PF25799">
    <property type="entry name" value="prePAAR_I"/>
    <property type="match status" value="1"/>
</dbReference>
<organism evidence="3 4">
    <name type="scientific">Escherichia coli</name>
    <dbReference type="NCBI Taxonomy" id="562"/>
    <lineage>
        <taxon>Bacteria</taxon>
        <taxon>Pseudomonadati</taxon>
        <taxon>Pseudomonadota</taxon>
        <taxon>Gammaproteobacteria</taxon>
        <taxon>Enterobacterales</taxon>
        <taxon>Enterobacteriaceae</taxon>
        <taxon>Escherichia</taxon>
    </lineage>
</organism>
<dbReference type="AlphaFoldDB" id="A0A2X3KDC1"/>
<protein>
    <submittedName>
        <fullName evidence="3">Rhs core protein</fullName>
    </submittedName>
</protein>